<organism evidence="1 2">
    <name type="scientific">Kineosphaera limosa NBRC 100340</name>
    <dbReference type="NCBI Taxonomy" id="1184609"/>
    <lineage>
        <taxon>Bacteria</taxon>
        <taxon>Bacillati</taxon>
        <taxon>Actinomycetota</taxon>
        <taxon>Actinomycetes</taxon>
        <taxon>Micrococcales</taxon>
        <taxon>Dermatophilaceae</taxon>
        <taxon>Kineosphaera</taxon>
    </lineage>
</organism>
<name>K6XFZ0_9MICO</name>
<comment type="caution">
    <text evidence="1">The sequence shown here is derived from an EMBL/GenBank/DDBJ whole genome shotgun (WGS) entry which is preliminary data.</text>
</comment>
<dbReference type="AlphaFoldDB" id="K6XFZ0"/>
<accession>K6XFZ0</accession>
<keyword evidence="2" id="KW-1185">Reference proteome</keyword>
<sequence>MTWPVALDIDDSIAMLTPCDLTKDSPLRFLEVQRLRNPVGEWGIRVLYATPDRVTHYAWPRGFGLPPGSAPLGAGIGLNEPADFATADLQIGEAGVLIDVDFTDVQGRRLVYKVRQRRPWRGFDFMAPPAAGIEQPTSFFFPYLRQFGLVPQPMSFEASFEGEPLRLQPMPFLWNWRPALSQKAARGVTVVELLADGAAPLRAEDPGVRLAGPGRLASYRPPGGALDVILSFDPPLPGAEELRGHHRSEWELRVGLDRAASGSVELTPSGRHVRVEWQVTRGWSGVRQPGAAWLLTRFVRFLRTWPRAYSWSGALTLDPIARLDGHWRNARPRR</sequence>
<protein>
    <submittedName>
        <fullName evidence="1">Uncharacterized protein</fullName>
    </submittedName>
</protein>
<evidence type="ECO:0000313" key="2">
    <source>
        <dbReference type="Proteomes" id="UP000008366"/>
    </source>
</evidence>
<dbReference type="Proteomes" id="UP000008366">
    <property type="component" value="Unassembled WGS sequence"/>
</dbReference>
<dbReference type="EMBL" id="BAHD01000080">
    <property type="protein sequence ID" value="GAB97754.1"/>
    <property type="molecule type" value="Genomic_DNA"/>
</dbReference>
<evidence type="ECO:0000313" key="1">
    <source>
        <dbReference type="EMBL" id="GAB97754.1"/>
    </source>
</evidence>
<dbReference type="eggNOG" id="ENOG50314RP">
    <property type="taxonomic scope" value="Bacteria"/>
</dbReference>
<proteinExistence type="predicted"/>
<dbReference type="RefSeq" id="WP_006594286.1">
    <property type="nucleotide sequence ID" value="NZ_BAHD01000080.1"/>
</dbReference>
<gene>
    <name evidence="1" type="ORF">KILIM_080_00250</name>
</gene>
<reference evidence="1 2" key="1">
    <citation type="submission" date="2012-08" db="EMBL/GenBank/DDBJ databases">
        <title>Whole genome shotgun sequence of Kineosphaera limosa NBRC 100340.</title>
        <authorList>
            <person name="Yoshida I."/>
            <person name="Isaki S."/>
            <person name="Hosoyama A."/>
            <person name="Tsuchikane K."/>
            <person name="Katsumata H."/>
            <person name="Ando Y."/>
            <person name="Ohji S."/>
            <person name="Hamada M."/>
            <person name="Tamura T."/>
            <person name="Yamazoe A."/>
            <person name="Yamazaki S."/>
            <person name="Fujita N."/>
        </authorList>
    </citation>
    <scope>NUCLEOTIDE SEQUENCE [LARGE SCALE GENOMIC DNA]</scope>
    <source>
        <strain evidence="1 2">NBRC 100340</strain>
    </source>
</reference>